<evidence type="ECO:0000313" key="1">
    <source>
        <dbReference type="EMBL" id="GCC36594.1"/>
    </source>
</evidence>
<name>A0A401T1U7_CHIPU</name>
<evidence type="ECO:0000313" key="2">
    <source>
        <dbReference type="Proteomes" id="UP000287033"/>
    </source>
</evidence>
<accession>A0A401T1U7</accession>
<organism evidence="1 2">
    <name type="scientific">Chiloscyllium punctatum</name>
    <name type="common">Brownbanded bambooshark</name>
    <name type="synonym">Hemiscyllium punctatum</name>
    <dbReference type="NCBI Taxonomy" id="137246"/>
    <lineage>
        <taxon>Eukaryota</taxon>
        <taxon>Metazoa</taxon>
        <taxon>Chordata</taxon>
        <taxon>Craniata</taxon>
        <taxon>Vertebrata</taxon>
        <taxon>Chondrichthyes</taxon>
        <taxon>Elasmobranchii</taxon>
        <taxon>Galeomorphii</taxon>
        <taxon>Galeoidea</taxon>
        <taxon>Orectolobiformes</taxon>
        <taxon>Hemiscylliidae</taxon>
        <taxon>Chiloscyllium</taxon>
    </lineage>
</organism>
<proteinExistence type="predicted"/>
<protein>
    <submittedName>
        <fullName evidence="1">Uncharacterized protein</fullName>
    </submittedName>
</protein>
<comment type="caution">
    <text evidence="1">The sequence shown here is derived from an EMBL/GenBank/DDBJ whole genome shotgun (WGS) entry which is preliminary data.</text>
</comment>
<keyword evidence="2" id="KW-1185">Reference proteome</keyword>
<dbReference type="AlphaFoldDB" id="A0A401T1U7"/>
<dbReference type="EMBL" id="BEZZ01000854">
    <property type="protein sequence ID" value="GCC36594.1"/>
    <property type="molecule type" value="Genomic_DNA"/>
</dbReference>
<gene>
    <name evidence="1" type="ORF">chiPu_0015089</name>
</gene>
<reference evidence="1 2" key="1">
    <citation type="journal article" date="2018" name="Nat. Ecol. Evol.">
        <title>Shark genomes provide insights into elasmobranch evolution and the origin of vertebrates.</title>
        <authorList>
            <person name="Hara Y"/>
            <person name="Yamaguchi K"/>
            <person name="Onimaru K"/>
            <person name="Kadota M"/>
            <person name="Koyanagi M"/>
            <person name="Keeley SD"/>
            <person name="Tatsumi K"/>
            <person name="Tanaka K"/>
            <person name="Motone F"/>
            <person name="Kageyama Y"/>
            <person name="Nozu R"/>
            <person name="Adachi N"/>
            <person name="Nishimura O"/>
            <person name="Nakagawa R"/>
            <person name="Tanegashima C"/>
            <person name="Kiyatake I"/>
            <person name="Matsumoto R"/>
            <person name="Murakumo K"/>
            <person name="Nishida K"/>
            <person name="Terakita A"/>
            <person name="Kuratani S"/>
            <person name="Sato K"/>
            <person name="Hyodo S Kuraku.S."/>
        </authorList>
    </citation>
    <scope>NUCLEOTIDE SEQUENCE [LARGE SCALE GENOMIC DNA]</scope>
</reference>
<dbReference type="Proteomes" id="UP000287033">
    <property type="component" value="Unassembled WGS sequence"/>
</dbReference>
<sequence length="84" mass="9567">MCTTRRCSARVGFGKRFALQVSRRKASAEPVPGVRGLKIRNKHPTYAFDPSRGYWKRTFALGKVNPSLMSRWSLESQDLPIEGR</sequence>